<dbReference type="EMBL" id="CP036532">
    <property type="protein sequence ID" value="QBK30050.1"/>
    <property type="molecule type" value="Genomic_DNA"/>
</dbReference>
<proteinExistence type="predicted"/>
<dbReference type="InterPro" id="IPR022224">
    <property type="entry name" value="DUF3750"/>
</dbReference>
<reference evidence="1 2" key="1">
    <citation type="journal article" date="2017" name="Int. J. Syst. Evol. Microbiol.">
        <title>Roseitalea porphyridii gen. nov., sp. nov., isolated from a red alga, and reclassification of Hoeflea suaedae Chung et al. 2013 as Pseudohoeflea suaedae gen. nov., comb. nov.</title>
        <authorList>
            <person name="Hyeon J.W."/>
            <person name="Jeong S.E."/>
            <person name="Baek K."/>
            <person name="Jeon C.O."/>
        </authorList>
    </citation>
    <scope>NUCLEOTIDE SEQUENCE [LARGE SCALE GENOMIC DNA]</scope>
    <source>
        <strain evidence="1 2">MA7-20</strain>
    </source>
</reference>
<keyword evidence="2" id="KW-1185">Reference proteome</keyword>
<protein>
    <submittedName>
        <fullName evidence="1">DUF3750 domain-containing protein</fullName>
    </submittedName>
</protein>
<dbReference type="AlphaFoldDB" id="A0A4P6V113"/>
<sequence length="244" mass="25864">MRVAALAIVMVFFLPLGSATAWWLSVDRPASWREADWSASGVLPDPAASPDAAIYVMAARTGGLKGAVSVHSWLVVKPAGARRYDRYDKVGWGRPVRVNAYAADARWYSNAPFVVKAVHGAKAAALVPAVEAAIAAYPHDGRGDYRIWPGPNSNSFVAHVLRAVPELDAVLPPHAVGRDYLGDGPRVHVDADGRDVHFSLYGLAGLSAGLPSGLEVHLLGQALGIDLTRPALKLPGIGRIGMAR</sequence>
<evidence type="ECO:0000313" key="1">
    <source>
        <dbReference type="EMBL" id="QBK30050.1"/>
    </source>
</evidence>
<dbReference type="KEGG" id="rpod:E0E05_05220"/>
<gene>
    <name evidence="1" type="ORF">E0E05_05220</name>
</gene>
<dbReference type="Proteomes" id="UP000293719">
    <property type="component" value="Chromosome"/>
</dbReference>
<dbReference type="RefSeq" id="WP_131615755.1">
    <property type="nucleotide sequence ID" value="NZ_CP036532.1"/>
</dbReference>
<evidence type="ECO:0000313" key="2">
    <source>
        <dbReference type="Proteomes" id="UP000293719"/>
    </source>
</evidence>
<organism evidence="1 2">
    <name type="scientific">Roseitalea porphyridii</name>
    <dbReference type="NCBI Taxonomy" id="1852022"/>
    <lineage>
        <taxon>Bacteria</taxon>
        <taxon>Pseudomonadati</taxon>
        <taxon>Pseudomonadota</taxon>
        <taxon>Alphaproteobacteria</taxon>
        <taxon>Hyphomicrobiales</taxon>
        <taxon>Ahrensiaceae</taxon>
        <taxon>Roseitalea</taxon>
    </lineage>
</organism>
<accession>A0A4P6V113</accession>
<dbReference type="Pfam" id="PF12570">
    <property type="entry name" value="DUF3750"/>
    <property type="match status" value="1"/>
</dbReference>
<name>A0A4P6V113_9HYPH</name>
<dbReference type="OrthoDB" id="199084at2"/>
<dbReference type="GeneID" id="90766691"/>